<reference evidence="5 6" key="1">
    <citation type="journal article" date="2014" name="Genome Announc.">
        <title>Genome sequence of the basidiomycetous fungus Pseudozyma aphidis DSM70725, an efficient producer of biosurfactant mannosylerythritol lipids.</title>
        <authorList>
            <person name="Lorenz S."/>
            <person name="Guenther M."/>
            <person name="Grumaz C."/>
            <person name="Rupp S."/>
            <person name="Zibek S."/>
            <person name="Sohn K."/>
        </authorList>
    </citation>
    <scope>NUCLEOTIDE SEQUENCE [LARGE SCALE GENOMIC DNA]</scope>
    <source>
        <strain evidence="6">ATCC 32657 / CBS 517.83 / DSM 70725 / JCM 10318 / NBRC 10182 / NRRL Y-7954 / St-0401</strain>
    </source>
</reference>
<dbReference type="Gene3D" id="3.30.70.360">
    <property type="match status" value="1"/>
</dbReference>
<dbReference type="EMBL" id="AWNI01000037">
    <property type="protein sequence ID" value="ETS60311.1"/>
    <property type="molecule type" value="Genomic_DNA"/>
</dbReference>
<dbReference type="PRINTS" id="PR00081">
    <property type="entry name" value="GDHRDH"/>
</dbReference>
<dbReference type="AlphaFoldDB" id="W3VHW9"/>
<dbReference type="Gene3D" id="3.40.630.10">
    <property type="entry name" value="Zn peptidases"/>
    <property type="match status" value="1"/>
</dbReference>
<keyword evidence="2" id="KW-0521">NADP</keyword>
<accession>W3VHW9</accession>
<organism evidence="5 6">
    <name type="scientific">Moesziomyces aphidis</name>
    <name type="common">Pseudozyma aphidis</name>
    <dbReference type="NCBI Taxonomy" id="84754"/>
    <lineage>
        <taxon>Eukaryota</taxon>
        <taxon>Fungi</taxon>
        <taxon>Dikarya</taxon>
        <taxon>Basidiomycota</taxon>
        <taxon>Ustilaginomycotina</taxon>
        <taxon>Ustilaginomycetes</taxon>
        <taxon>Ustilaginales</taxon>
        <taxon>Ustilaginaceae</taxon>
        <taxon>Moesziomyces</taxon>
    </lineage>
</organism>
<dbReference type="GO" id="GO:0016491">
    <property type="term" value="F:oxidoreductase activity"/>
    <property type="evidence" value="ECO:0007669"/>
    <property type="project" value="UniProtKB-KW"/>
</dbReference>
<dbReference type="InterPro" id="IPR036291">
    <property type="entry name" value="NAD(P)-bd_dom_sf"/>
</dbReference>
<dbReference type="SUPFAM" id="SSF55031">
    <property type="entry name" value="Bacterial exopeptidase dimerisation domain"/>
    <property type="match status" value="1"/>
</dbReference>
<dbReference type="PANTHER" id="PTHR43490">
    <property type="entry name" value="(+)-NEOMENTHOL DEHYDROGENASE"/>
    <property type="match status" value="1"/>
</dbReference>
<comment type="similarity">
    <text evidence="1">Belongs to the short-chain dehydrogenases/reductases (SDR) family.</text>
</comment>
<evidence type="ECO:0000313" key="5">
    <source>
        <dbReference type="EMBL" id="ETS60311.1"/>
    </source>
</evidence>
<evidence type="ECO:0000259" key="4">
    <source>
        <dbReference type="Pfam" id="PF07687"/>
    </source>
</evidence>
<protein>
    <recommendedName>
        <fullName evidence="4">Peptidase M20 dimerisation domain-containing protein</fullName>
    </recommendedName>
</protein>
<dbReference type="Pfam" id="PF00106">
    <property type="entry name" value="adh_short"/>
    <property type="match status" value="1"/>
</dbReference>
<evidence type="ECO:0000313" key="6">
    <source>
        <dbReference type="Proteomes" id="UP000019462"/>
    </source>
</evidence>
<dbReference type="SUPFAM" id="SSF51735">
    <property type="entry name" value="NAD(P)-binding Rossmann-fold domains"/>
    <property type="match status" value="1"/>
</dbReference>
<dbReference type="Pfam" id="PF07687">
    <property type="entry name" value="M20_dimer"/>
    <property type="match status" value="1"/>
</dbReference>
<dbReference type="SUPFAM" id="SSF53187">
    <property type="entry name" value="Zn-dependent exopeptidases"/>
    <property type="match status" value="1"/>
</dbReference>
<keyword evidence="6" id="KW-1185">Reference proteome</keyword>
<feature type="domain" description="Peptidase M20 dimerisation" evidence="4">
    <location>
        <begin position="72"/>
        <end position="174"/>
    </location>
</feature>
<dbReference type="InterPro" id="IPR036264">
    <property type="entry name" value="Bact_exopeptidase_dim_dom"/>
</dbReference>
<dbReference type="InterPro" id="IPR011650">
    <property type="entry name" value="Peptidase_M20_dimer"/>
</dbReference>
<evidence type="ECO:0000256" key="2">
    <source>
        <dbReference type="ARBA" id="ARBA00022857"/>
    </source>
</evidence>
<evidence type="ECO:0000256" key="1">
    <source>
        <dbReference type="ARBA" id="ARBA00006484"/>
    </source>
</evidence>
<keyword evidence="3" id="KW-0560">Oxidoreductase</keyword>
<evidence type="ECO:0000256" key="3">
    <source>
        <dbReference type="ARBA" id="ARBA00023002"/>
    </source>
</evidence>
<dbReference type="HOGENOM" id="CLU_538749_0_0_1"/>
<dbReference type="Gene3D" id="3.40.50.720">
    <property type="entry name" value="NAD(P)-binding Rossmann-like Domain"/>
    <property type="match status" value="1"/>
</dbReference>
<sequence length="506" mass="54916">MVTMPAQAPDRPSILAVKRGTGGAGAKSLPFDGHIDTVSLAGYVGDGVSGELWDERIYGRSSADMSADMEGGLVAVMITVLGRAGHGSCWDQGVDAIADMGVFLACFQRHCNELHRRDRNPSLDFGSAHAGKIPGGEETSTCPAHATFTVERRTLPLESDDRVQEELVALLPEAQTRIQHDFKGTIRKLLSRPPLASRDVPLVQLRRLPSHSSGHEPNTMPASSPRSIVVTGANKGIGYEAVKHLAQKLPDATIYLTARSQSNGKDAVDKMKKEAPDADFSNVRVILLEITDASSIREAVATVQKQSRTLDVLLHNSGILQVPGQKGSKGVFDVNVRGAKACIEAFAQILTKDTGKIIVVSSEVGSWSTAAQVKSLQDKLLDGSKTDWKQVEAWMDDWLLHEQGGQGVQEPWKPIDPLENSGYAVSKLFLNAYLRNYVLHSQHPRLAVVCPGYCATELNGFSGHRPASLGGESVCWPVFNDFEDGHFYQDGKDLPFLYPMPEGFNL</sequence>
<name>W3VHW9_MOEAP</name>
<dbReference type="Proteomes" id="UP000019462">
    <property type="component" value="Unassembled WGS sequence"/>
</dbReference>
<gene>
    <name evidence="5" type="ORF">PaG_05502</name>
</gene>
<dbReference type="GO" id="GO:0016020">
    <property type="term" value="C:membrane"/>
    <property type="evidence" value="ECO:0007669"/>
    <property type="project" value="TreeGrafter"/>
</dbReference>
<dbReference type="OrthoDB" id="1933717at2759"/>
<comment type="caution">
    <text evidence="5">The sequence shown here is derived from an EMBL/GenBank/DDBJ whole genome shotgun (WGS) entry which is preliminary data.</text>
</comment>
<dbReference type="InterPro" id="IPR002347">
    <property type="entry name" value="SDR_fam"/>
</dbReference>
<dbReference type="PANTHER" id="PTHR43490:SF99">
    <property type="entry name" value="SHORT-CHAIN DEHYDROGENASE_REDUCTASE"/>
    <property type="match status" value="1"/>
</dbReference>
<proteinExistence type="inferred from homology"/>